<dbReference type="InterPro" id="IPR001849">
    <property type="entry name" value="PH_domain"/>
</dbReference>
<dbReference type="Pfam" id="PF25541">
    <property type="entry name" value="TBCA_PH"/>
    <property type="match status" value="1"/>
</dbReference>
<feature type="compositionally biased region" description="Polar residues" evidence="2">
    <location>
        <begin position="304"/>
        <end position="319"/>
    </location>
</feature>
<dbReference type="CDD" id="cd13248">
    <property type="entry name" value="PH_PEPP1_2_3"/>
    <property type="match status" value="1"/>
</dbReference>
<keyword evidence="1" id="KW-0175">Coiled coil</keyword>
<dbReference type="InterPro" id="IPR011993">
    <property type="entry name" value="PH-like_dom_sf"/>
</dbReference>
<dbReference type="OMA" id="SHMPRPA"/>
<dbReference type="EnsemblMetazoa" id="SMAR012059-RA">
    <property type="protein sequence ID" value="SMAR012059-PA"/>
    <property type="gene ID" value="SMAR012059"/>
</dbReference>
<evidence type="ECO:0000259" key="3">
    <source>
        <dbReference type="PROSITE" id="PS50003"/>
    </source>
</evidence>
<feature type="region of interest" description="Disordered" evidence="2">
    <location>
        <begin position="1586"/>
        <end position="1625"/>
    </location>
</feature>
<dbReference type="SMART" id="SM00233">
    <property type="entry name" value="PH"/>
    <property type="match status" value="1"/>
</dbReference>
<feature type="domain" description="PH" evidence="3">
    <location>
        <begin position="161"/>
        <end position="260"/>
    </location>
</feature>
<sequence>MARAQTGFILAEYQLQFWAPVTSGLIVVVSTVFGACKIVYKNRYRSFRPCISQAKCVLYGFKRKNKTKWRVLFWNLTRGNSHRIYFMGSIWSNHNKQETTLVHPITKDNTLQTEIVHQQPQAVLLDSIDSANMETKKTTPKKKPVNPNVRSPIVKRNNQSPVTIQGWLWKQGSEGFMRWKKRWFVLTDFCLFYYNGPEEEKILGTILLPSYEISSCGSESKVNRKFAFRLEHQNMRTYYLAAETKESYQQWMNALTLATLLQRELHREDRHETILRPDGQYGQSGTEDEDSGFTSYHSRRYVGSPSQNGNSPHNGSFSSDCVRMRPEDMYHDVPHNDRSGINDIHLANNEKYPNSYVAHPIHRPPQNGSPMYAPPKPKRMVAVNPEQMMNYGGHPYGPYAGYPEYPPQGYPQEMDPPHVKPQDWGPQINYGYSPGDYYAPSRMNPMEAQRSANYNMDQHQMSPRRIDYRDQYDPAVLREKGHKLYRAQRPHSANFLEHDYEPEQELMREVPQMRSQRVKGSRGVSRPKSSGEQYNVPEYWDEGVTNDMYQQHQPPHTPHTPHPNMWEVQRNPDTSYDSYESSSQDQMQQIEKEPDGNTNAAFPAIRRPPPNDTQFIRSASARLPSETDGYSREADGEEPKHAQQREESMKRLLEWKQRMLQSPLTKKYPQQKPTPARNVAPGTPKKAMEYRKMEPADVGMENYRKPDEIDAKRNLFSRTIDNKPLGGTLHRYRNSYSSDDEESVTGSLKGLYLSRTQPRRRKNDLLKEDPNMSDSELQLRGKMQNVKLHDGLSGNNLRLSISAGDLLGKTHEELILLLIQLRRTQARLQKAMDTCRIELEGEKKLMQIDAKNRKIHSKKVEELTLQLEECSKQFELSKPLVNLVDNMVKLGSWYGGSDQALTTQYQITNLPYPDYYSPPKKMIEFTRKLQEQRLLDEEQSEWNELVPDQVNLQNKLEKLYQLDKSLQDESVVLTNLQQDKNMLEKALISIQTKAQLTGDNAMEQERLQRQRRIIEAELDKVQMQLVGTTRKLEETAAENARIEHEILVLRQKIHQTLKKASSIVPAFACDDVETAQLKVQLEEELAHVQSIMDELAKRRKDISGAVEKIKQLNSKKEIRPSPTGVSGSAPLPGRKIQRSTYLETDLDTMETHDVLDEVCRVSEVVAEIEKPMISTIVPLYVNADSLDDKEGNDDLYLRNDITEADDRTKRFYGIIPREKVEVKTVRIVKRESERRNKGKEKRKVTYEEQPLSRVIEEPESASFDDFDYLEDLQDFQRSMSLPRNYGRAVYIPAEVQPSGKTVRPPNSLPLTTTTTMATTTVTTTNKILPNVPYYYRTPTLSAADRPPSAHERLFGSPGHLDSPPRSPLATPEFKSEVARQIVAETAQQLVASLNGEPQLNLTFDTNINDRGSLKRRYKRRHYTISSSQPLTLEATSPKMIHARSRDDLDMERCLRSANTPDVVKSTIKKSENFDESTIDRELGLPQKILIPERYIEQEEEELTNEEKLHRIQKAEAIKKMLSESTTYGDLTEDEVANASETLKKKFKQEKKQREQLLTLNQQLAQERIPLLSIRMNKFKAKAMQNVTAEQLSNSDDEDDDDDQDLSPVGPMPTIQQLPRCMKPNT</sequence>
<keyword evidence="5" id="KW-1185">Reference proteome</keyword>
<accession>T1JE23</accession>
<dbReference type="SUPFAM" id="SSF50729">
    <property type="entry name" value="PH domain-like"/>
    <property type="match status" value="1"/>
</dbReference>
<protein>
    <recommendedName>
        <fullName evidence="3">PH domain-containing protein</fullName>
    </recommendedName>
</protein>
<feature type="compositionally biased region" description="Acidic residues" evidence="2">
    <location>
        <begin position="1594"/>
        <end position="1604"/>
    </location>
</feature>
<dbReference type="PANTHER" id="PTHR12752">
    <property type="entry name" value="PHOSPHOINOSITOL 3-PHOSPHATE-BINDING PROTEIN"/>
    <property type="match status" value="1"/>
</dbReference>
<feature type="compositionally biased region" description="Basic and acidic residues" evidence="2">
    <location>
        <begin position="629"/>
        <end position="648"/>
    </location>
</feature>
<proteinExistence type="predicted"/>
<dbReference type="Proteomes" id="UP000014500">
    <property type="component" value="Unassembled WGS sequence"/>
</dbReference>
<dbReference type="InterPro" id="IPR040392">
    <property type="entry name" value="PKHA4-7_PH"/>
</dbReference>
<reference evidence="5" key="1">
    <citation type="submission" date="2011-05" db="EMBL/GenBank/DDBJ databases">
        <authorList>
            <person name="Richards S.R."/>
            <person name="Qu J."/>
            <person name="Jiang H."/>
            <person name="Jhangiani S.N."/>
            <person name="Agravi P."/>
            <person name="Goodspeed R."/>
            <person name="Gross S."/>
            <person name="Mandapat C."/>
            <person name="Jackson L."/>
            <person name="Mathew T."/>
            <person name="Pu L."/>
            <person name="Thornton R."/>
            <person name="Saada N."/>
            <person name="Wilczek-Boney K.B."/>
            <person name="Lee S."/>
            <person name="Kovar C."/>
            <person name="Wu Y."/>
            <person name="Scherer S.E."/>
            <person name="Worley K.C."/>
            <person name="Muzny D.M."/>
            <person name="Gibbs R."/>
        </authorList>
    </citation>
    <scope>NUCLEOTIDE SEQUENCE</scope>
    <source>
        <strain evidence="5">Brora</strain>
    </source>
</reference>
<dbReference type="eggNOG" id="ENOG502RY4C">
    <property type="taxonomic scope" value="Eukaryota"/>
</dbReference>
<feature type="region of interest" description="Disordered" evidence="2">
    <location>
        <begin position="1114"/>
        <end position="1134"/>
    </location>
</feature>
<feature type="region of interest" description="Disordered" evidence="2">
    <location>
        <begin position="135"/>
        <end position="154"/>
    </location>
</feature>
<name>T1JE23_STRMM</name>
<feature type="compositionally biased region" description="Low complexity" evidence="2">
    <location>
        <begin position="575"/>
        <end position="589"/>
    </location>
</feature>
<dbReference type="STRING" id="126957.T1JE23"/>
<evidence type="ECO:0000313" key="5">
    <source>
        <dbReference type="Proteomes" id="UP000014500"/>
    </source>
</evidence>
<evidence type="ECO:0000313" key="4">
    <source>
        <dbReference type="EnsemblMetazoa" id="SMAR012059-PA"/>
    </source>
</evidence>
<dbReference type="EMBL" id="JH432114">
    <property type="status" value="NOT_ANNOTATED_CDS"/>
    <property type="molecule type" value="Genomic_DNA"/>
</dbReference>
<dbReference type="PROSITE" id="PS50003">
    <property type="entry name" value="PH_DOMAIN"/>
    <property type="match status" value="1"/>
</dbReference>
<dbReference type="Gene3D" id="2.30.29.30">
    <property type="entry name" value="Pleckstrin-homology domain (PH domain)/Phosphotyrosine-binding domain (PTB)"/>
    <property type="match status" value="1"/>
</dbReference>
<dbReference type="PhylomeDB" id="T1JE23"/>
<feature type="region of interest" description="Disordered" evidence="2">
    <location>
        <begin position="511"/>
        <end position="535"/>
    </location>
</feature>
<feature type="region of interest" description="Disordered" evidence="2">
    <location>
        <begin position="665"/>
        <end position="685"/>
    </location>
</feature>
<dbReference type="HOGENOM" id="CLU_000372_0_0_1"/>
<evidence type="ECO:0000256" key="1">
    <source>
        <dbReference type="SAM" id="Coils"/>
    </source>
</evidence>
<dbReference type="InterPro" id="IPR057971">
    <property type="entry name" value="PKHA4-7_TBCA"/>
</dbReference>
<evidence type="ECO:0000256" key="2">
    <source>
        <dbReference type="SAM" id="MobiDB-lite"/>
    </source>
</evidence>
<dbReference type="Pfam" id="PF00169">
    <property type="entry name" value="PH"/>
    <property type="match status" value="1"/>
</dbReference>
<feature type="coiled-coil region" evidence="1">
    <location>
        <begin position="973"/>
        <end position="1052"/>
    </location>
</feature>
<reference evidence="4" key="2">
    <citation type="submission" date="2015-02" db="UniProtKB">
        <authorList>
            <consortium name="EnsemblMetazoa"/>
        </authorList>
    </citation>
    <scope>IDENTIFICATION</scope>
</reference>
<feature type="region of interest" description="Disordered" evidence="2">
    <location>
        <begin position="271"/>
        <end position="321"/>
    </location>
</feature>
<dbReference type="PANTHER" id="PTHR12752:SF9">
    <property type="entry name" value="KRAMER, ISOFORM I"/>
    <property type="match status" value="1"/>
</dbReference>
<organism evidence="4 5">
    <name type="scientific">Strigamia maritima</name>
    <name type="common">European centipede</name>
    <name type="synonym">Geophilus maritimus</name>
    <dbReference type="NCBI Taxonomy" id="126957"/>
    <lineage>
        <taxon>Eukaryota</taxon>
        <taxon>Metazoa</taxon>
        <taxon>Ecdysozoa</taxon>
        <taxon>Arthropoda</taxon>
        <taxon>Myriapoda</taxon>
        <taxon>Chilopoda</taxon>
        <taxon>Pleurostigmophora</taxon>
        <taxon>Geophilomorpha</taxon>
        <taxon>Linotaeniidae</taxon>
        <taxon>Strigamia</taxon>
    </lineage>
</organism>
<feature type="region of interest" description="Disordered" evidence="2">
    <location>
        <begin position="548"/>
        <end position="648"/>
    </location>
</feature>